<dbReference type="Gene3D" id="3.40.50.300">
    <property type="entry name" value="P-loop containing nucleotide triphosphate hydrolases"/>
    <property type="match status" value="1"/>
</dbReference>
<protein>
    <recommendedName>
        <fullName evidence="7">ABC transporter domain-containing protein</fullName>
    </recommendedName>
</protein>
<dbReference type="PROSITE" id="PS00211">
    <property type="entry name" value="ABC_TRANSPORTER_1"/>
    <property type="match status" value="1"/>
</dbReference>
<dbReference type="GO" id="GO:0005524">
    <property type="term" value="F:ATP binding"/>
    <property type="evidence" value="ECO:0007669"/>
    <property type="project" value="InterPro"/>
</dbReference>
<proteinExistence type="predicted"/>
<dbReference type="PROSITE" id="PS50893">
    <property type="entry name" value="ABC_TRANSPORTER_2"/>
    <property type="match status" value="1"/>
</dbReference>
<reference evidence="8" key="1">
    <citation type="submission" date="2021-01" db="EMBL/GenBank/DDBJ databases">
        <authorList>
            <person name="Corre E."/>
            <person name="Pelletier E."/>
            <person name="Niang G."/>
            <person name="Scheremetjew M."/>
            <person name="Finn R."/>
            <person name="Kale V."/>
            <person name="Holt S."/>
            <person name="Cochrane G."/>
            <person name="Meng A."/>
            <person name="Brown T."/>
            <person name="Cohen L."/>
        </authorList>
    </citation>
    <scope>NUCLEOTIDE SEQUENCE</scope>
    <source>
        <strain evidence="8">PLY182g</strain>
    </source>
</reference>
<dbReference type="GO" id="GO:0140359">
    <property type="term" value="F:ABC-type transporter activity"/>
    <property type="evidence" value="ECO:0007669"/>
    <property type="project" value="InterPro"/>
</dbReference>
<dbReference type="AlphaFoldDB" id="A0A7S0LP79"/>
<dbReference type="InterPro" id="IPR050352">
    <property type="entry name" value="ABCG_transporters"/>
</dbReference>
<dbReference type="Pfam" id="PF00005">
    <property type="entry name" value="ABC_tran"/>
    <property type="match status" value="1"/>
</dbReference>
<feature type="transmembrane region" description="Helical" evidence="6">
    <location>
        <begin position="359"/>
        <end position="379"/>
    </location>
</feature>
<evidence type="ECO:0000256" key="4">
    <source>
        <dbReference type="ARBA" id="ARBA00022989"/>
    </source>
</evidence>
<feature type="domain" description="ABC transporter" evidence="7">
    <location>
        <begin position="1"/>
        <end position="215"/>
    </location>
</feature>
<sequence>MGPSGAGKTTLLSALFGDKDLVAGSVHLSGEPLFANKRRSSRRRHVASQMGYVRQRDIFIESLTVRETLLFTARLRMPEATDAEVRARVNTVVDDMGLRRTLDTTIGSTMRRGISGGELKRVNVAAELLGMPKVLLLDEPTSGLDSTYALVVMRKLGSYVRTHGVGCLCTLHQPSAQILELVDRVVLMAPGGAVVFSGAPSELAAHLQLLALSPPEGHTLVDHAMQLLCDSELRARLEESWTGPAAPTATPATHHVLATVIDVKNAAVSTISGVGSMLSALPASLDAAAVLVRVSSGTRKLARRARLPFHRTVWLLARRQIRQSRSTLLKTDEIALNLLIGVITGVIWWQSAGSEAEQGALFFFVAHMTWWPGFLYLFAFPAEVAVLTKELLSDSYSIEAYLLSKLVADTPSEIVCPSVFFACALPMCGFPAAASVPIWLTMLLQFQTSASIGMLCSIVSDHPRFPVSANTLISAINVLQMCAGGFLRDPRTYPQGLGWLGYTSIFYYSSAIMSQVSSSTHAIDPRYSPLGLGANVAILLGITFGLRLSLYVALKCRDLRFA</sequence>
<evidence type="ECO:0000256" key="1">
    <source>
        <dbReference type="ARBA" id="ARBA00004141"/>
    </source>
</evidence>
<evidence type="ECO:0000256" key="6">
    <source>
        <dbReference type="SAM" id="Phobius"/>
    </source>
</evidence>
<feature type="transmembrane region" description="Helical" evidence="6">
    <location>
        <begin position="536"/>
        <end position="554"/>
    </location>
</feature>
<dbReference type="PANTHER" id="PTHR48041">
    <property type="entry name" value="ABC TRANSPORTER G FAMILY MEMBER 28"/>
    <property type="match status" value="1"/>
</dbReference>
<organism evidence="8">
    <name type="scientific">Coccolithus braarudii</name>
    <dbReference type="NCBI Taxonomy" id="221442"/>
    <lineage>
        <taxon>Eukaryota</taxon>
        <taxon>Haptista</taxon>
        <taxon>Haptophyta</taxon>
        <taxon>Prymnesiophyceae</taxon>
        <taxon>Coccolithales</taxon>
        <taxon>Coccolithaceae</taxon>
        <taxon>Coccolithus</taxon>
    </lineage>
</organism>
<dbReference type="InterPro" id="IPR013525">
    <property type="entry name" value="ABC2_TM"/>
</dbReference>
<dbReference type="Pfam" id="PF01061">
    <property type="entry name" value="ABC2_membrane"/>
    <property type="match status" value="1"/>
</dbReference>
<keyword evidence="5 6" id="KW-0472">Membrane</keyword>
<name>A0A7S0LP79_9EUKA</name>
<evidence type="ECO:0000256" key="5">
    <source>
        <dbReference type="ARBA" id="ARBA00023136"/>
    </source>
</evidence>
<dbReference type="InterPro" id="IPR027417">
    <property type="entry name" value="P-loop_NTPase"/>
</dbReference>
<keyword evidence="3 6" id="KW-0812">Transmembrane</keyword>
<comment type="subcellular location">
    <subcellularLocation>
        <location evidence="1">Membrane</location>
        <topology evidence="1">Multi-pass membrane protein</topology>
    </subcellularLocation>
</comment>
<evidence type="ECO:0000259" key="7">
    <source>
        <dbReference type="PROSITE" id="PS50893"/>
    </source>
</evidence>
<accession>A0A7S0LP79</accession>
<evidence type="ECO:0000313" key="8">
    <source>
        <dbReference type="EMBL" id="CAD8616299.1"/>
    </source>
</evidence>
<dbReference type="SUPFAM" id="SSF52540">
    <property type="entry name" value="P-loop containing nucleoside triphosphate hydrolases"/>
    <property type="match status" value="1"/>
</dbReference>
<dbReference type="GO" id="GO:0016887">
    <property type="term" value="F:ATP hydrolysis activity"/>
    <property type="evidence" value="ECO:0007669"/>
    <property type="project" value="InterPro"/>
</dbReference>
<dbReference type="InterPro" id="IPR017871">
    <property type="entry name" value="ABC_transporter-like_CS"/>
</dbReference>
<feature type="transmembrane region" description="Helical" evidence="6">
    <location>
        <begin position="419"/>
        <end position="444"/>
    </location>
</feature>
<evidence type="ECO:0000256" key="2">
    <source>
        <dbReference type="ARBA" id="ARBA00022448"/>
    </source>
</evidence>
<evidence type="ECO:0000256" key="3">
    <source>
        <dbReference type="ARBA" id="ARBA00022692"/>
    </source>
</evidence>
<dbReference type="PANTHER" id="PTHR48041:SF125">
    <property type="entry name" value="ABC TRANSPORTER G FAMILY"/>
    <property type="match status" value="1"/>
</dbReference>
<keyword evidence="4 6" id="KW-1133">Transmembrane helix</keyword>
<feature type="transmembrane region" description="Helical" evidence="6">
    <location>
        <begin position="497"/>
        <end position="516"/>
    </location>
</feature>
<gene>
    <name evidence="8" type="ORF">CPEL01642_LOCUS19680</name>
</gene>
<dbReference type="GO" id="GO:0016020">
    <property type="term" value="C:membrane"/>
    <property type="evidence" value="ECO:0007669"/>
    <property type="project" value="UniProtKB-SubCell"/>
</dbReference>
<feature type="transmembrane region" description="Helical" evidence="6">
    <location>
        <begin position="334"/>
        <end position="352"/>
    </location>
</feature>
<keyword evidence="2" id="KW-0813">Transport</keyword>
<dbReference type="EMBL" id="HBEY01041131">
    <property type="protein sequence ID" value="CAD8616299.1"/>
    <property type="molecule type" value="Transcribed_RNA"/>
</dbReference>
<dbReference type="InterPro" id="IPR003439">
    <property type="entry name" value="ABC_transporter-like_ATP-bd"/>
</dbReference>